<evidence type="ECO:0000313" key="2">
    <source>
        <dbReference type="EMBL" id="GAN98283.1"/>
    </source>
</evidence>
<dbReference type="AlphaFoldDB" id="A0A0D6Q4N8"/>
<feature type="region of interest" description="Disordered" evidence="1">
    <location>
        <begin position="32"/>
        <end position="53"/>
    </location>
</feature>
<reference evidence="2 3" key="1">
    <citation type="submission" date="2012-11" db="EMBL/GenBank/DDBJ databases">
        <title>Whole genome sequence of Gluconacetobacter xylinus NBRC 13693.</title>
        <authorList>
            <person name="Azuma Y."/>
            <person name="Higashiura N."/>
            <person name="Hirakawa H."/>
            <person name="Matsushita K."/>
        </authorList>
    </citation>
    <scope>NUCLEOTIDE SEQUENCE [LARGE SCALE GENOMIC DNA]</scope>
    <source>
        <strain evidence="2 3">NBRC 13693</strain>
    </source>
</reference>
<dbReference type="Proteomes" id="UP000032683">
    <property type="component" value="Unassembled WGS sequence"/>
</dbReference>
<evidence type="ECO:0008006" key="4">
    <source>
        <dbReference type="Google" id="ProtNLM"/>
    </source>
</evidence>
<proteinExistence type="predicted"/>
<gene>
    <name evidence="2" type="ORF">Gxy13693_002_028</name>
</gene>
<protein>
    <recommendedName>
        <fullName evidence="4">Lipoprotein</fullName>
    </recommendedName>
</protein>
<dbReference type="PROSITE" id="PS51257">
    <property type="entry name" value="PROKAR_LIPOPROTEIN"/>
    <property type="match status" value="1"/>
</dbReference>
<organism evidence="2 3">
    <name type="scientific">Komagataeibacter xylinus NBRC 13693</name>
    <dbReference type="NCBI Taxonomy" id="1234668"/>
    <lineage>
        <taxon>Bacteria</taxon>
        <taxon>Pseudomonadati</taxon>
        <taxon>Pseudomonadota</taxon>
        <taxon>Alphaproteobacteria</taxon>
        <taxon>Acetobacterales</taxon>
        <taxon>Acetobacteraceae</taxon>
        <taxon>Komagataeibacter</taxon>
    </lineage>
</organism>
<dbReference type="EMBL" id="BANJ01000002">
    <property type="protein sequence ID" value="GAN98283.1"/>
    <property type="molecule type" value="Genomic_DNA"/>
</dbReference>
<evidence type="ECO:0000256" key="1">
    <source>
        <dbReference type="SAM" id="MobiDB-lite"/>
    </source>
</evidence>
<dbReference type="GeneID" id="79187931"/>
<name>A0A0D6Q4N8_KOMXY</name>
<evidence type="ECO:0000313" key="3">
    <source>
        <dbReference type="Proteomes" id="UP000032683"/>
    </source>
</evidence>
<sequence>MNIHLRTRGRSIMLLTLLGLVAASTLGACGRIGPPHQPAGSRNYYMTYPNPQR</sequence>
<dbReference type="RefSeq" id="WP_010514558.1">
    <property type="nucleotide sequence ID" value="NZ_BANJ01000002.1"/>
</dbReference>
<accession>A0A0D6Q4N8</accession>
<comment type="caution">
    <text evidence="2">The sequence shown here is derived from an EMBL/GenBank/DDBJ whole genome shotgun (WGS) entry which is preliminary data.</text>
</comment>